<organism evidence="2">
    <name type="scientific">Anopheles sinensis</name>
    <name type="common">Mosquito</name>
    <dbReference type="NCBI Taxonomy" id="74873"/>
    <lineage>
        <taxon>Eukaryota</taxon>
        <taxon>Metazoa</taxon>
        <taxon>Ecdysozoa</taxon>
        <taxon>Arthropoda</taxon>
        <taxon>Hexapoda</taxon>
        <taxon>Insecta</taxon>
        <taxon>Pterygota</taxon>
        <taxon>Neoptera</taxon>
        <taxon>Endopterygota</taxon>
        <taxon>Diptera</taxon>
        <taxon>Nematocera</taxon>
        <taxon>Culicoidea</taxon>
        <taxon>Culicidae</taxon>
        <taxon>Anophelinae</taxon>
        <taxon>Anopheles</taxon>
    </lineage>
</organism>
<proteinExistence type="predicted"/>
<dbReference type="EnsemblMetazoa" id="ASIC009640-RA">
    <property type="protein sequence ID" value="ASIC009640-PA"/>
    <property type="gene ID" value="ASIC009640"/>
</dbReference>
<protein>
    <submittedName>
        <fullName evidence="2 3">Uncharacterized protein</fullName>
    </submittedName>
</protein>
<accession>A0A084VVR3</accession>
<dbReference type="Proteomes" id="UP000030765">
    <property type="component" value="Unassembled WGS sequence"/>
</dbReference>
<dbReference type="AlphaFoldDB" id="A0A084VVR3"/>
<dbReference type="VEuPathDB" id="VectorBase:ASIC009640"/>
<reference evidence="2 4" key="1">
    <citation type="journal article" date="2014" name="BMC Genomics">
        <title>Genome sequence of Anopheles sinensis provides insight into genetics basis of mosquito competence for malaria parasites.</title>
        <authorList>
            <person name="Zhou D."/>
            <person name="Zhang D."/>
            <person name="Ding G."/>
            <person name="Shi L."/>
            <person name="Hou Q."/>
            <person name="Ye Y."/>
            <person name="Xu Y."/>
            <person name="Zhou H."/>
            <person name="Xiong C."/>
            <person name="Li S."/>
            <person name="Yu J."/>
            <person name="Hong S."/>
            <person name="Yu X."/>
            <person name="Zou P."/>
            <person name="Chen C."/>
            <person name="Chang X."/>
            <person name="Wang W."/>
            <person name="Lv Y."/>
            <person name="Sun Y."/>
            <person name="Ma L."/>
            <person name="Shen B."/>
            <person name="Zhu C."/>
        </authorList>
    </citation>
    <scope>NUCLEOTIDE SEQUENCE [LARGE SCALE GENOMIC DNA]</scope>
</reference>
<dbReference type="EMBL" id="KE525157">
    <property type="protein sequence ID" value="KFB42057.1"/>
    <property type="molecule type" value="Genomic_DNA"/>
</dbReference>
<sequence length="58" mass="6375">MTQTAPVAAVADGTPERLCNVGWTPSRHQPGTDERSTVRWRAADSATAQWQQHQLQSS</sequence>
<name>A0A084VVR3_ANOSI</name>
<evidence type="ECO:0000256" key="1">
    <source>
        <dbReference type="SAM" id="MobiDB-lite"/>
    </source>
</evidence>
<gene>
    <name evidence="2" type="ORF">ZHAS_00009640</name>
</gene>
<evidence type="ECO:0000313" key="3">
    <source>
        <dbReference type="EnsemblMetazoa" id="ASIC009640-PA"/>
    </source>
</evidence>
<keyword evidence="4" id="KW-1185">Reference proteome</keyword>
<evidence type="ECO:0000313" key="4">
    <source>
        <dbReference type="Proteomes" id="UP000030765"/>
    </source>
</evidence>
<feature type="compositionally biased region" description="Polar residues" evidence="1">
    <location>
        <begin position="46"/>
        <end position="58"/>
    </location>
</feature>
<reference evidence="3" key="2">
    <citation type="submission" date="2020-05" db="UniProtKB">
        <authorList>
            <consortium name="EnsemblMetazoa"/>
        </authorList>
    </citation>
    <scope>IDENTIFICATION</scope>
</reference>
<evidence type="ECO:0000313" key="2">
    <source>
        <dbReference type="EMBL" id="KFB42057.1"/>
    </source>
</evidence>
<feature type="region of interest" description="Disordered" evidence="1">
    <location>
        <begin position="18"/>
        <end position="58"/>
    </location>
</feature>
<dbReference type="EMBL" id="ATLV01017215">
    <property type="status" value="NOT_ANNOTATED_CDS"/>
    <property type="molecule type" value="Genomic_DNA"/>
</dbReference>